<dbReference type="InterPro" id="IPR010426">
    <property type="entry name" value="MTTB_MeTrfase"/>
</dbReference>
<dbReference type="Pfam" id="PF06253">
    <property type="entry name" value="MTTB"/>
    <property type="match status" value="1"/>
</dbReference>
<dbReference type="GO" id="GO:0008168">
    <property type="term" value="F:methyltransferase activity"/>
    <property type="evidence" value="ECO:0007669"/>
    <property type="project" value="UniProtKB-KW"/>
</dbReference>
<feature type="region of interest" description="Disordered" evidence="4">
    <location>
        <begin position="1"/>
        <end position="33"/>
    </location>
</feature>
<sequence>MTRPDRRRRGRTAAQARRETSPNPVPPGLSGGRYQPLAIPQVNEIVDGTYTLLETVGVSEAPDFVIDVVVEAGGQVVNGRLLYPRELAQSLVEQAPTGFVLCGRDSEYDLDLSAHRVHLGTGGAAPMIIDINNGKYRPSTLRDLYDVARLVDGLQHVHFLSRPLVAGDMPDEETLDINTAYACLAATRKHVVTSATNGAIAAEVAELCFEIAGSQELFIQRPFLSFNVNHVTPPLRMSEHAMEVLRVAAQLGIPAHANVFSQVGASSPAGLGAAISQAMAEALAGMVFSWLVNPSAKVICGPEPMIVDLRTGGMSGGGGEQALVMAAATQVARSLGLPNRSIAGASDAKTSDVQSGAEKALAVTLAAQAGSNLVTQACGMQAALMAASFESYVLDNDMLGAIMSSLRPVETQEIDTAMIQEVVAGPGHFLGESDTLERMTTDFVYPSVADRTDFELWEQTGRPTQLDAARREVQRILSEHPGCLFEPALDKRIRSRFDIRLNW</sequence>
<evidence type="ECO:0000256" key="1">
    <source>
        <dbReference type="ARBA" id="ARBA00007137"/>
    </source>
</evidence>
<evidence type="ECO:0000313" key="5">
    <source>
        <dbReference type="EMBL" id="SUZ68457.1"/>
    </source>
</evidence>
<gene>
    <name evidence="5" type="ORF">METZ01_LOCUS21311</name>
</gene>
<evidence type="ECO:0000256" key="2">
    <source>
        <dbReference type="ARBA" id="ARBA00022603"/>
    </source>
</evidence>
<protein>
    <recommendedName>
        <fullName evidence="6">Trimethylamine methyltransferase</fullName>
    </recommendedName>
</protein>
<organism evidence="5">
    <name type="scientific">marine metagenome</name>
    <dbReference type="NCBI Taxonomy" id="408172"/>
    <lineage>
        <taxon>unclassified sequences</taxon>
        <taxon>metagenomes</taxon>
        <taxon>ecological metagenomes</taxon>
    </lineage>
</organism>
<evidence type="ECO:0000256" key="3">
    <source>
        <dbReference type="ARBA" id="ARBA00022679"/>
    </source>
</evidence>
<keyword evidence="2" id="KW-0489">Methyltransferase</keyword>
<evidence type="ECO:0008006" key="6">
    <source>
        <dbReference type="Google" id="ProtNLM"/>
    </source>
</evidence>
<dbReference type="InterPro" id="IPR038601">
    <property type="entry name" value="MttB-like_sf"/>
</dbReference>
<name>A0A381PQU8_9ZZZZ</name>
<dbReference type="Gene3D" id="3.20.20.480">
    <property type="entry name" value="Trimethylamine methyltransferase-like"/>
    <property type="match status" value="1"/>
</dbReference>
<feature type="compositionally biased region" description="Basic residues" evidence="4">
    <location>
        <begin position="1"/>
        <end position="11"/>
    </location>
</feature>
<dbReference type="GO" id="GO:0015948">
    <property type="term" value="P:methanogenesis"/>
    <property type="evidence" value="ECO:0007669"/>
    <property type="project" value="InterPro"/>
</dbReference>
<keyword evidence="3" id="KW-0808">Transferase</keyword>
<proteinExistence type="inferred from homology"/>
<accession>A0A381PQU8</accession>
<dbReference type="EMBL" id="UINC01001039">
    <property type="protein sequence ID" value="SUZ68457.1"/>
    <property type="molecule type" value="Genomic_DNA"/>
</dbReference>
<evidence type="ECO:0000256" key="4">
    <source>
        <dbReference type="SAM" id="MobiDB-lite"/>
    </source>
</evidence>
<comment type="similarity">
    <text evidence="1">Belongs to the trimethylamine methyltransferase family.</text>
</comment>
<dbReference type="GO" id="GO:0032259">
    <property type="term" value="P:methylation"/>
    <property type="evidence" value="ECO:0007669"/>
    <property type="project" value="UniProtKB-KW"/>
</dbReference>
<reference evidence="5" key="1">
    <citation type="submission" date="2018-05" db="EMBL/GenBank/DDBJ databases">
        <authorList>
            <person name="Lanie J.A."/>
            <person name="Ng W.-L."/>
            <person name="Kazmierczak K.M."/>
            <person name="Andrzejewski T.M."/>
            <person name="Davidsen T.M."/>
            <person name="Wayne K.J."/>
            <person name="Tettelin H."/>
            <person name="Glass J.I."/>
            <person name="Rusch D."/>
            <person name="Podicherti R."/>
            <person name="Tsui H.-C.T."/>
            <person name="Winkler M.E."/>
        </authorList>
    </citation>
    <scope>NUCLEOTIDE SEQUENCE</scope>
</reference>
<dbReference type="AlphaFoldDB" id="A0A381PQU8"/>